<dbReference type="HAMAP" id="MF_01337_B">
    <property type="entry name" value="Ribosomal_uL18_B"/>
    <property type="match status" value="1"/>
</dbReference>
<evidence type="ECO:0000256" key="5">
    <source>
        <dbReference type="ARBA" id="ARBA00023274"/>
    </source>
</evidence>
<comment type="similarity">
    <text evidence="1 7">Belongs to the universal ribosomal protein uL18 family.</text>
</comment>
<dbReference type="Proteomes" id="UP000560980">
    <property type="component" value="Unassembled WGS sequence"/>
</dbReference>
<dbReference type="Gene3D" id="3.30.420.100">
    <property type="match status" value="1"/>
</dbReference>
<evidence type="ECO:0000256" key="6">
    <source>
        <dbReference type="ARBA" id="ARBA00035197"/>
    </source>
</evidence>
<dbReference type="GO" id="GO:0003735">
    <property type="term" value="F:structural constituent of ribosome"/>
    <property type="evidence" value="ECO:0007669"/>
    <property type="project" value="InterPro"/>
</dbReference>
<evidence type="ECO:0000256" key="1">
    <source>
        <dbReference type="ARBA" id="ARBA00007116"/>
    </source>
</evidence>
<dbReference type="InterPro" id="IPR004389">
    <property type="entry name" value="Ribosomal_uL18_bac-type"/>
</dbReference>
<protein>
    <recommendedName>
        <fullName evidence="6 7">Large ribosomal subunit protein uL18</fullName>
    </recommendedName>
</protein>
<evidence type="ECO:0000256" key="3">
    <source>
        <dbReference type="ARBA" id="ARBA00022884"/>
    </source>
</evidence>
<dbReference type="SUPFAM" id="SSF53137">
    <property type="entry name" value="Translational machinery components"/>
    <property type="match status" value="1"/>
</dbReference>
<dbReference type="InterPro" id="IPR005484">
    <property type="entry name" value="Ribosomal_uL18_bac/plant/anim"/>
</dbReference>
<dbReference type="PANTHER" id="PTHR12899">
    <property type="entry name" value="39S RIBOSOMAL PROTEIN L18, MITOCHONDRIAL"/>
    <property type="match status" value="1"/>
</dbReference>
<dbReference type="RefSeq" id="WP_183042894.1">
    <property type="nucleotide sequence ID" value="NZ_CACTJB010000001.1"/>
</dbReference>
<comment type="subunit">
    <text evidence="7">Part of the 50S ribosomal subunit; part of the 5S rRNA/L5/L18/L25 subcomplex. Contacts the 5S and 23S rRNAs.</text>
</comment>
<dbReference type="CDD" id="cd00432">
    <property type="entry name" value="Ribosomal_L18_L5e"/>
    <property type="match status" value="1"/>
</dbReference>
<evidence type="ECO:0000256" key="4">
    <source>
        <dbReference type="ARBA" id="ARBA00022980"/>
    </source>
</evidence>
<dbReference type="AlphaFoldDB" id="A0A6S6RS15"/>
<keyword evidence="2 7" id="KW-0699">rRNA-binding</keyword>
<keyword evidence="5 7" id="KW-0687">Ribonucleoprotein</keyword>
<name>A0A6S6RS15_9GAMM</name>
<dbReference type="GO" id="GO:0022625">
    <property type="term" value="C:cytosolic large ribosomal subunit"/>
    <property type="evidence" value="ECO:0007669"/>
    <property type="project" value="TreeGrafter"/>
</dbReference>
<reference evidence="8 9" key="1">
    <citation type="submission" date="2019-12" db="EMBL/GenBank/DDBJ databases">
        <authorList>
            <person name="Santos-Garcia D."/>
            <person name="Santos-Garcia D."/>
            <person name="Santos-Garcia D."/>
        </authorList>
    </citation>
    <scope>NUCLEOTIDE SEQUENCE [LARGE SCALE GENOMIC DNA]</scope>
    <source>
        <strain evidence="8">SiSi</strain>
    </source>
</reference>
<accession>A0A6S6RS15</accession>
<dbReference type="GO" id="GO:0006412">
    <property type="term" value="P:translation"/>
    <property type="evidence" value="ECO:0007669"/>
    <property type="project" value="UniProtKB-UniRule"/>
</dbReference>
<evidence type="ECO:0000256" key="2">
    <source>
        <dbReference type="ARBA" id="ARBA00022730"/>
    </source>
</evidence>
<keyword evidence="4 7" id="KW-0689">Ribosomal protein</keyword>
<evidence type="ECO:0000256" key="7">
    <source>
        <dbReference type="HAMAP-Rule" id="MF_01337"/>
    </source>
</evidence>
<gene>
    <name evidence="7 8" type="primary">rplR</name>
    <name evidence="8" type="ORF">SISI_0104</name>
</gene>
<dbReference type="InterPro" id="IPR057268">
    <property type="entry name" value="Ribosomal_L18"/>
</dbReference>
<evidence type="ECO:0000313" key="8">
    <source>
        <dbReference type="EMBL" id="CAA3705168.1"/>
    </source>
</evidence>
<comment type="caution">
    <text evidence="8">The sequence shown here is derived from an EMBL/GenBank/DDBJ whole genome shotgun (WGS) entry which is preliminary data.</text>
</comment>
<dbReference type="Pfam" id="PF00861">
    <property type="entry name" value="Ribosomal_L18p"/>
    <property type="match status" value="1"/>
</dbReference>
<dbReference type="GO" id="GO:0008097">
    <property type="term" value="F:5S rRNA binding"/>
    <property type="evidence" value="ECO:0007669"/>
    <property type="project" value="TreeGrafter"/>
</dbReference>
<dbReference type="PANTHER" id="PTHR12899:SF3">
    <property type="entry name" value="LARGE RIBOSOMAL SUBUNIT PROTEIN UL18M"/>
    <property type="match status" value="1"/>
</dbReference>
<dbReference type="EMBL" id="CACTJB010000001">
    <property type="protein sequence ID" value="CAA3705168.1"/>
    <property type="molecule type" value="Genomic_DNA"/>
</dbReference>
<proteinExistence type="inferred from homology"/>
<evidence type="ECO:0000313" key="9">
    <source>
        <dbReference type="Proteomes" id="UP000560980"/>
    </source>
</evidence>
<sequence length="124" mass="14306">MKLKIKKEIRKKRVRFKIRKNFIESICIKRTSKNIYAQILSTDRRKVLVSASSLDKDIKKNIENIKLKPKPMDIAKRVGLILAKRAKKIGVGVTKKISFDRSGFKYYGRIKELAEGARKGGLLF</sequence>
<keyword evidence="3 7" id="KW-0694">RNA-binding</keyword>
<organism evidence="8 9">
    <name type="scientific">Candidatus Portiera aleyrodidarum</name>
    <name type="common">primary endosymbiont of Bemisia tabaci</name>
    <dbReference type="NCBI Taxonomy" id="91844"/>
    <lineage>
        <taxon>Bacteria</taxon>
        <taxon>Pseudomonadati</taxon>
        <taxon>Pseudomonadota</taxon>
        <taxon>Gammaproteobacteria</taxon>
        <taxon>Candidatus Johnevansiales</taxon>
        <taxon>Candidatus Johnevansiaceae</taxon>
        <taxon>Candidatus Portiera</taxon>
    </lineage>
</organism>
<comment type="function">
    <text evidence="7">This is one of the proteins that bind and probably mediate the attachment of the 5S RNA into the large ribosomal subunit, where it forms part of the central protuberance.</text>
</comment>